<protein>
    <submittedName>
        <fullName evidence="1">Uncharacterized protein</fullName>
    </submittedName>
</protein>
<sequence length="309" mass="34609">MDLVDTLRSKIDTLADGEYTAGLRAVLAHIETAFAHLRRGQDQNDETAFTDVIYRCNQAFEGSIKEAYRVLASKDPNKKTLHKIEGYLEDNDIFRERVLSQFNNYRTEWRNPSTHDYKLDFDDSESFLAIVSVSAFACVLIDQIARQLAFANAVKSTDTKKNEIEIDSTSNEDLPTIVTNLCEEFSKINTDPSSVQTELQLMGALTGFITTVMPNLETTLDYRLSHASNERGDLLIANPNDRVLIELKRTNKMKNVVDGVAQLTRYLALTGLKQGVLFAFPPGGGPLKMERHFVEPLGATVTVLRGKNI</sequence>
<dbReference type="Pfam" id="PF13366">
    <property type="entry name" value="PDDEXK_3"/>
    <property type="match status" value="1"/>
</dbReference>
<name>A0ABS5Y2F7_9CYAN</name>
<evidence type="ECO:0000313" key="1">
    <source>
        <dbReference type="EMBL" id="MBT9312020.1"/>
    </source>
</evidence>
<proteinExistence type="predicted"/>
<dbReference type="Proteomes" id="UP001196661">
    <property type="component" value="Unassembled WGS sequence"/>
</dbReference>
<gene>
    <name evidence="1" type="ORF">IXB28_07360</name>
</gene>
<keyword evidence="2" id="KW-1185">Reference proteome</keyword>
<comment type="caution">
    <text evidence="1">The sequence shown here is derived from an EMBL/GenBank/DDBJ whole genome shotgun (WGS) entry which is preliminary data.</text>
</comment>
<accession>A0ABS5Y2F7</accession>
<dbReference type="InterPro" id="IPR026350">
    <property type="entry name" value="GxxExxY"/>
</dbReference>
<evidence type="ECO:0000313" key="2">
    <source>
        <dbReference type="Proteomes" id="UP001196661"/>
    </source>
</evidence>
<reference evidence="1 2" key="1">
    <citation type="journal article" date="2021" name="Mar. Drugs">
        <title>Genome Reduction and Secondary Metabolism of the Marine Sponge-Associated Cyanobacterium Leptothoe.</title>
        <authorList>
            <person name="Konstantinou D."/>
            <person name="Popin R.V."/>
            <person name="Fewer D.P."/>
            <person name="Sivonen K."/>
            <person name="Gkelis S."/>
        </authorList>
    </citation>
    <scope>NUCLEOTIDE SEQUENCE [LARGE SCALE GENOMIC DNA]</scope>
    <source>
        <strain evidence="1 2">TAU-MAC 1615</strain>
    </source>
</reference>
<dbReference type="RefSeq" id="WP_215617869.1">
    <property type="nucleotide sequence ID" value="NZ_JADOER010000004.1"/>
</dbReference>
<organism evidence="1 2">
    <name type="scientific">Leptothoe kymatousa TAU-MAC 1615</name>
    <dbReference type="NCBI Taxonomy" id="2364775"/>
    <lineage>
        <taxon>Bacteria</taxon>
        <taxon>Bacillati</taxon>
        <taxon>Cyanobacteriota</taxon>
        <taxon>Cyanophyceae</taxon>
        <taxon>Nodosilineales</taxon>
        <taxon>Cymatolegaceae</taxon>
        <taxon>Leptothoe</taxon>
        <taxon>Leptothoe kymatousa</taxon>
    </lineage>
</organism>
<dbReference type="EMBL" id="JADOER010000004">
    <property type="protein sequence ID" value="MBT9312020.1"/>
    <property type="molecule type" value="Genomic_DNA"/>
</dbReference>